<dbReference type="Proteomes" id="UP001311915">
    <property type="component" value="Unassembled WGS sequence"/>
</dbReference>
<comment type="caution">
    <text evidence="2">The sequence shown here is derived from an EMBL/GenBank/DDBJ whole genome shotgun (WGS) entry which is preliminary data.</text>
</comment>
<protein>
    <submittedName>
        <fullName evidence="2">Uncharacterized protein</fullName>
    </submittedName>
</protein>
<feature type="region of interest" description="Disordered" evidence="1">
    <location>
        <begin position="21"/>
        <end position="43"/>
    </location>
</feature>
<keyword evidence="3" id="KW-1185">Reference proteome</keyword>
<gene>
    <name evidence="2" type="ORF">R3W88_032184</name>
</gene>
<evidence type="ECO:0000256" key="1">
    <source>
        <dbReference type="SAM" id="MobiDB-lite"/>
    </source>
</evidence>
<evidence type="ECO:0000313" key="3">
    <source>
        <dbReference type="Proteomes" id="UP001311915"/>
    </source>
</evidence>
<dbReference type="EMBL" id="JAWPEI010000005">
    <property type="protein sequence ID" value="KAK4727267.1"/>
    <property type="molecule type" value="Genomic_DNA"/>
</dbReference>
<organism evidence="2 3">
    <name type="scientific">Solanum pinnatisectum</name>
    <name type="common">tansyleaf nightshade</name>
    <dbReference type="NCBI Taxonomy" id="50273"/>
    <lineage>
        <taxon>Eukaryota</taxon>
        <taxon>Viridiplantae</taxon>
        <taxon>Streptophyta</taxon>
        <taxon>Embryophyta</taxon>
        <taxon>Tracheophyta</taxon>
        <taxon>Spermatophyta</taxon>
        <taxon>Magnoliopsida</taxon>
        <taxon>eudicotyledons</taxon>
        <taxon>Gunneridae</taxon>
        <taxon>Pentapetalae</taxon>
        <taxon>asterids</taxon>
        <taxon>lamiids</taxon>
        <taxon>Solanales</taxon>
        <taxon>Solanaceae</taxon>
        <taxon>Solanoideae</taxon>
        <taxon>Solaneae</taxon>
        <taxon>Solanum</taxon>
    </lineage>
</organism>
<reference evidence="2 3" key="1">
    <citation type="submission" date="2023-10" db="EMBL/GenBank/DDBJ databases">
        <title>Genome-Wide Identification Analysis in wild type Solanum Pinnatisectum Reveals Some Genes Defensing Phytophthora Infestans.</title>
        <authorList>
            <person name="Sun C."/>
        </authorList>
    </citation>
    <scope>NUCLEOTIDE SEQUENCE [LARGE SCALE GENOMIC DNA]</scope>
    <source>
        <strain evidence="2">LQN</strain>
        <tissue evidence="2">Leaf</tissue>
    </source>
</reference>
<sequence length="98" mass="11301">MMVGKLISAGQTVIPNGKTVAVSEGTSKDGAWKSYEGPEEKRGPADFREKVTRWWGSYQMHGRQLFQMAKKSKFLREHQKMEAWKPYEGRDKKEVLKP</sequence>
<accession>A0AAV9LNF4</accession>
<proteinExistence type="predicted"/>
<name>A0AAV9LNF4_9SOLN</name>
<feature type="compositionally biased region" description="Basic and acidic residues" evidence="1">
    <location>
        <begin position="26"/>
        <end position="43"/>
    </location>
</feature>
<evidence type="ECO:0000313" key="2">
    <source>
        <dbReference type="EMBL" id="KAK4727267.1"/>
    </source>
</evidence>
<dbReference type="AlphaFoldDB" id="A0AAV9LNF4"/>